<dbReference type="AlphaFoldDB" id="A0AA39KRW4"/>
<accession>A0AA39KRW4</accession>
<protein>
    <submittedName>
        <fullName evidence="1">Uncharacterized protein</fullName>
    </submittedName>
</protein>
<sequence>MINHASASINPGRRRRTIIVATLCLKQAGSTPKSAQSLSGRCFINTADRTSRECIEQPKKLCDITVKALIVRKSDK</sequence>
<reference evidence="1" key="2">
    <citation type="submission" date="2023-03" db="EMBL/GenBank/DDBJ databases">
        <authorList>
            <person name="Inwood S.N."/>
            <person name="Skelly J.G."/>
            <person name="Guhlin J."/>
            <person name="Harrop T.W.R."/>
            <person name="Goldson S.G."/>
            <person name="Dearden P.K."/>
        </authorList>
    </citation>
    <scope>NUCLEOTIDE SEQUENCE</scope>
    <source>
        <strain evidence="1">Irish</strain>
        <tissue evidence="1">Whole body</tissue>
    </source>
</reference>
<name>A0AA39KRW4_9HYME</name>
<gene>
    <name evidence="1" type="ORF">PV328_005054</name>
</gene>
<evidence type="ECO:0000313" key="1">
    <source>
        <dbReference type="EMBL" id="KAK0171623.1"/>
    </source>
</evidence>
<organism evidence="1 2">
    <name type="scientific">Microctonus aethiopoides</name>
    <dbReference type="NCBI Taxonomy" id="144406"/>
    <lineage>
        <taxon>Eukaryota</taxon>
        <taxon>Metazoa</taxon>
        <taxon>Ecdysozoa</taxon>
        <taxon>Arthropoda</taxon>
        <taxon>Hexapoda</taxon>
        <taxon>Insecta</taxon>
        <taxon>Pterygota</taxon>
        <taxon>Neoptera</taxon>
        <taxon>Endopterygota</taxon>
        <taxon>Hymenoptera</taxon>
        <taxon>Apocrita</taxon>
        <taxon>Ichneumonoidea</taxon>
        <taxon>Braconidae</taxon>
        <taxon>Euphorinae</taxon>
        <taxon>Microctonus</taxon>
    </lineage>
</organism>
<dbReference type="Proteomes" id="UP001168990">
    <property type="component" value="Unassembled WGS sequence"/>
</dbReference>
<keyword evidence="2" id="KW-1185">Reference proteome</keyword>
<dbReference type="EMBL" id="JAQQBS010000002">
    <property type="protein sequence ID" value="KAK0171623.1"/>
    <property type="molecule type" value="Genomic_DNA"/>
</dbReference>
<comment type="caution">
    <text evidence="1">The sequence shown here is derived from an EMBL/GenBank/DDBJ whole genome shotgun (WGS) entry which is preliminary data.</text>
</comment>
<evidence type="ECO:0000313" key="2">
    <source>
        <dbReference type="Proteomes" id="UP001168990"/>
    </source>
</evidence>
<proteinExistence type="predicted"/>
<reference evidence="1" key="1">
    <citation type="journal article" date="2023" name="bioRxiv">
        <title>Scaffold-level genome assemblies of two parasitoid biocontrol wasps reveal the parthenogenesis mechanism and an associated novel virus.</title>
        <authorList>
            <person name="Inwood S."/>
            <person name="Skelly J."/>
            <person name="Guhlin J."/>
            <person name="Harrop T."/>
            <person name="Goldson S."/>
            <person name="Dearden P."/>
        </authorList>
    </citation>
    <scope>NUCLEOTIDE SEQUENCE</scope>
    <source>
        <strain evidence="1">Irish</strain>
        <tissue evidence="1">Whole body</tissue>
    </source>
</reference>